<keyword evidence="3" id="KW-1185">Reference proteome</keyword>
<name>W6XNA7_COCC2</name>
<feature type="compositionally biased region" description="Low complexity" evidence="1">
    <location>
        <begin position="45"/>
        <end position="54"/>
    </location>
</feature>
<gene>
    <name evidence="2" type="ORF">COCCADRAFT_30010</name>
</gene>
<dbReference type="GeneID" id="19146672"/>
<protein>
    <submittedName>
        <fullName evidence="2">Uncharacterized protein</fullName>
    </submittedName>
</protein>
<organism evidence="2 3">
    <name type="scientific">Cochliobolus carbonum (strain 26-R-13)</name>
    <name type="common">Maize leaf spot fungus</name>
    <name type="synonym">Bipolaris zeicola</name>
    <dbReference type="NCBI Taxonomy" id="930089"/>
    <lineage>
        <taxon>Eukaryota</taxon>
        <taxon>Fungi</taxon>
        <taxon>Dikarya</taxon>
        <taxon>Ascomycota</taxon>
        <taxon>Pezizomycotina</taxon>
        <taxon>Dothideomycetes</taxon>
        <taxon>Pleosporomycetidae</taxon>
        <taxon>Pleosporales</taxon>
        <taxon>Pleosporineae</taxon>
        <taxon>Pleosporaceae</taxon>
        <taxon>Bipolaris</taxon>
    </lineage>
</organism>
<dbReference type="EMBL" id="KI964786">
    <property type="protein sequence ID" value="EUC28802.1"/>
    <property type="molecule type" value="Genomic_DNA"/>
</dbReference>
<dbReference type="HOGENOM" id="CLU_1669073_0_0_1"/>
<feature type="region of interest" description="Disordered" evidence="1">
    <location>
        <begin position="36"/>
        <end position="55"/>
    </location>
</feature>
<evidence type="ECO:0000313" key="2">
    <source>
        <dbReference type="EMBL" id="EUC28802.1"/>
    </source>
</evidence>
<proteinExistence type="predicted"/>
<sequence>MLSLFTPFSVLVSLPRLSPSLPSLVTSPRPSLAVVPASPSPPLASSPTLASSLSGHGRHIRMPKIQPVYSIVQAATSVNPTDAHLTLRLARTLISPLPSSLPLQFEPLQTFYPGARKFASSQKRPDGIISTLPRLPKPKIAEHGSQKHTGTPTHRHTE</sequence>
<accession>W6XNA7</accession>
<evidence type="ECO:0000256" key="1">
    <source>
        <dbReference type="SAM" id="MobiDB-lite"/>
    </source>
</evidence>
<dbReference type="Proteomes" id="UP000053841">
    <property type="component" value="Unassembled WGS sequence"/>
</dbReference>
<evidence type="ECO:0000313" key="3">
    <source>
        <dbReference type="Proteomes" id="UP000053841"/>
    </source>
</evidence>
<dbReference type="RefSeq" id="XP_007716895.1">
    <property type="nucleotide sequence ID" value="XM_007718705.1"/>
</dbReference>
<dbReference type="KEGG" id="bze:COCCADRAFT_30010"/>
<feature type="region of interest" description="Disordered" evidence="1">
    <location>
        <begin position="122"/>
        <end position="158"/>
    </location>
</feature>
<reference evidence="2 3" key="1">
    <citation type="journal article" date="2013" name="PLoS Genet.">
        <title>Comparative genome structure, secondary metabolite, and effector coding capacity across Cochliobolus pathogens.</title>
        <authorList>
            <person name="Condon B.J."/>
            <person name="Leng Y."/>
            <person name="Wu D."/>
            <person name="Bushley K.E."/>
            <person name="Ohm R.A."/>
            <person name="Otillar R."/>
            <person name="Martin J."/>
            <person name="Schackwitz W."/>
            <person name="Grimwood J."/>
            <person name="MohdZainudin N."/>
            <person name="Xue C."/>
            <person name="Wang R."/>
            <person name="Manning V.A."/>
            <person name="Dhillon B."/>
            <person name="Tu Z.J."/>
            <person name="Steffenson B.J."/>
            <person name="Salamov A."/>
            <person name="Sun H."/>
            <person name="Lowry S."/>
            <person name="LaButti K."/>
            <person name="Han J."/>
            <person name="Copeland A."/>
            <person name="Lindquist E."/>
            <person name="Barry K."/>
            <person name="Schmutz J."/>
            <person name="Baker S.E."/>
            <person name="Ciuffetti L.M."/>
            <person name="Grigoriev I.V."/>
            <person name="Zhong S."/>
            <person name="Turgeon B.G."/>
        </authorList>
    </citation>
    <scope>NUCLEOTIDE SEQUENCE [LARGE SCALE GENOMIC DNA]</scope>
    <source>
        <strain evidence="2 3">26-R-13</strain>
    </source>
</reference>
<dbReference type="AlphaFoldDB" id="W6XNA7"/>